<protein>
    <submittedName>
        <fullName evidence="1">Uncharacterized protein</fullName>
    </submittedName>
</protein>
<accession>A0A1F6BWB7</accession>
<gene>
    <name evidence="1" type="ORF">A2118_03515</name>
</gene>
<evidence type="ECO:0000313" key="1">
    <source>
        <dbReference type="EMBL" id="OGG41220.1"/>
    </source>
</evidence>
<dbReference type="STRING" id="1798474.A2118_03515"/>
<name>A0A1F6BWB7_9BACT</name>
<dbReference type="EMBL" id="MFKN01000004">
    <property type="protein sequence ID" value="OGG41220.1"/>
    <property type="molecule type" value="Genomic_DNA"/>
</dbReference>
<proteinExistence type="predicted"/>
<organism evidence="1 2">
    <name type="scientific">Candidatus Kaiserbacteria bacterium GWA2_50_9</name>
    <dbReference type="NCBI Taxonomy" id="1798474"/>
    <lineage>
        <taxon>Bacteria</taxon>
        <taxon>Candidatus Kaiseribacteriota</taxon>
    </lineage>
</organism>
<sequence>MQDELTALIATDLGIKDLPLEQQQTLIAQFGEIALKAATIAVIEKLAEGKRDAFAKLAEAGDAAALKTFLDTEVPGHEDIAKAAVAEEVKRFKDFQKP</sequence>
<dbReference type="Proteomes" id="UP000179014">
    <property type="component" value="Unassembled WGS sequence"/>
</dbReference>
<comment type="caution">
    <text evidence="1">The sequence shown here is derived from an EMBL/GenBank/DDBJ whole genome shotgun (WGS) entry which is preliminary data.</text>
</comment>
<dbReference type="AlphaFoldDB" id="A0A1F6BWB7"/>
<reference evidence="1 2" key="1">
    <citation type="journal article" date="2016" name="Nat. Commun.">
        <title>Thousands of microbial genomes shed light on interconnected biogeochemical processes in an aquifer system.</title>
        <authorList>
            <person name="Anantharaman K."/>
            <person name="Brown C.T."/>
            <person name="Hug L.A."/>
            <person name="Sharon I."/>
            <person name="Castelle C.J."/>
            <person name="Probst A.J."/>
            <person name="Thomas B.C."/>
            <person name="Singh A."/>
            <person name="Wilkins M.J."/>
            <person name="Karaoz U."/>
            <person name="Brodie E.L."/>
            <person name="Williams K.H."/>
            <person name="Hubbard S.S."/>
            <person name="Banfield J.F."/>
        </authorList>
    </citation>
    <scope>NUCLEOTIDE SEQUENCE [LARGE SCALE GENOMIC DNA]</scope>
</reference>
<evidence type="ECO:0000313" key="2">
    <source>
        <dbReference type="Proteomes" id="UP000179014"/>
    </source>
</evidence>